<feature type="compositionally biased region" description="Low complexity" evidence="1">
    <location>
        <begin position="190"/>
        <end position="202"/>
    </location>
</feature>
<protein>
    <submittedName>
        <fullName evidence="3">SH2 domain-containing protein</fullName>
    </submittedName>
</protein>
<feature type="compositionally biased region" description="Gly residues" evidence="1">
    <location>
        <begin position="225"/>
        <end position="235"/>
    </location>
</feature>
<feature type="region of interest" description="Disordered" evidence="1">
    <location>
        <begin position="161"/>
        <end position="309"/>
    </location>
</feature>
<accession>A0A1I8F2W0</accession>
<dbReference type="WBParaSite" id="maker-unitig_16845-snap-gene-0.2-mRNA-1">
    <property type="protein sequence ID" value="maker-unitig_16845-snap-gene-0.2-mRNA-1"/>
    <property type="gene ID" value="maker-unitig_16845-snap-gene-0.2"/>
</dbReference>
<feature type="compositionally biased region" description="Basic residues" evidence="1">
    <location>
        <begin position="240"/>
        <end position="249"/>
    </location>
</feature>
<proteinExistence type="predicted"/>
<feature type="region of interest" description="Disordered" evidence="1">
    <location>
        <begin position="387"/>
        <end position="409"/>
    </location>
</feature>
<dbReference type="Proteomes" id="UP000095280">
    <property type="component" value="Unplaced"/>
</dbReference>
<reference evidence="3" key="1">
    <citation type="submission" date="2016-11" db="UniProtKB">
        <authorList>
            <consortium name="WormBaseParasite"/>
        </authorList>
    </citation>
    <scope>IDENTIFICATION</scope>
</reference>
<dbReference type="AlphaFoldDB" id="A0A1I8F2W0"/>
<evidence type="ECO:0000256" key="1">
    <source>
        <dbReference type="SAM" id="MobiDB-lite"/>
    </source>
</evidence>
<evidence type="ECO:0000313" key="2">
    <source>
        <dbReference type="Proteomes" id="UP000095280"/>
    </source>
</evidence>
<feature type="compositionally biased region" description="Basic residues" evidence="1">
    <location>
        <begin position="265"/>
        <end position="281"/>
    </location>
</feature>
<sequence length="458" mass="48818">LRKHVSTRKNCLPRLCLKPQAIGQRRAGRDKSSRVRLLNAGLCKAVISQTKATRAEPLLAKGALGVRSVQFDLPATVRSGWLAGTAAGGWQAAGRREVALCPRLKGCGAARPPTAIIAQAEVWGCEQSKRTANAAFGAEGVAAARFQSSSHLRPRACRLSGADWRDPTAHPSDPDQSEVAGPGLPLDKQLLGGRRGAALRAPPQRPPDDPSPPPPRNPAALPGLARGGGRRGPGSDGRPRGRPQQRRSRSVVSVLLFAFSAPSRPTRRPRTRRTRRRRRRQATTAASAAAAAGAQSDADGTTQRDPASAPHSLAMKLKRERCPKCHGVLPLKTPDLEPVLVRPGQARRRHEIKEDSGCIIAGRVPKSPLMAPGPQPSAAWRTRATFSMSSGAGSSTRQPEPPLPLARPPMSGLYGTGFLHLRAANPQPRRATEQPASPNSYFIYDILTRKADSTVAAA</sequence>
<keyword evidence="2" id="KW-1185">Reference proteome</keyword>
<evidence type="ECO:0000313" key="3">
    <source>
        <dbReference type="WBParaSite" id="maker-unitig_16845-snap-gene-0.2-mRNA-1"/>
    </source>
</evidence>
<organism evidence="2 3">
    <name type="scientific">Macrostomum lignano</name>
    <dbReference type="NCBI Taxonomy" id="282301"/>
    <lineage>
        <taxon>Eukaryota</taxon>
        <taxon>Metazoa</taxon>
        <taxon>Spiralia</taxon>
        <taxon>Lophotrochozoa</taxon>
        <taxon>Platyhelminthes</taxon>
        <taxon>Rhabditophora</taxon>
        <taxon>Macrostomorpha</taxon>
        <taxon>Macrostomida</taxon>
        <taxon>Macrostomidae</taxon>
        <taxon>Macrostomum</taxon>
    </lineage>
</organism>
<feature type="compositionally biased region" description="Pro residues" evidence="1">
    <location>
        <begin position="203"/>
        <end position="217"/>
    </location>
</feature>
<feature type="compositionally biased region" description="Polar residues" evidence="1">
    <location>
        <begin position="387"/>
        <end position="398"/>
    </location>
</feature>
<feature type="compositionally biased region" description="Low complexity" evidence="1">
    <location>
        <begin position="282"/>
        <end position="301"/>
    </location>
</feature>
<name>A0A1I8F2W0_9PLAT</name>